<dbReference type="InterPro" id="IPR008912">
    <property type="entry name" value="Uncharacterised_CoxE"/>
</dbReference>
<gene>
    <name evidence="3" type="ordered locus">Nham_2604</name>
</gene>
<proteinExistence type="predicted"/>
<evidence type="ECO:0000256" key="1">
    <source>
        <dbReference type="SAM" id="MobiDB-lite"/>
    </source>
</evidence>
<dbReference type="Gene3D" id="3.40.50.410">
    <property type="entry name" value="von Willebrand factor, type A domain"/>
    <property type="match status" value="1"/>
</dbReference>
<dbReference type="InterPro" id="IPR011195">
    <property type="entry name" value="UCP010256"/>
</dbReference>
<dbReference type="AlphaFoldDB" id="Q1QK61"/>
<keyword evidence="4" id="KW-1185">Reference proteome</keyword>
<dbReference type="PIRSF" id="PIRSF010256">
    <property type="entry name" value="CoxE_vWa"/>
    <property type="match status" value="1"/>
</dbReference>
<organism evidence="3 4">
    <name type="scientific">Nitrobacter hamburgensis (strain DSM 10229 / NCIMB 13809 / X14)</name>
    <dbReference type="NCBI Taxonomy" id="323097"/>
    <lineage>
        <taxon>Bacteria</taxon>
        <taxon>Pseudomonadati</taxon>
        <taxon>Pseudomonadota</taxon>
        <taxon>Alphaproteobacteria</taxon>
        <taxon>Hyphomicrobiales</taxon>
        <taxon>Nitrobacteraceae</taxon>
        <taxon>Nitrobacter</taxon>
    </lineage>
</organism>
<dbReference type="EMBL" id="CP000319">
    <property type="protein sequence ID" value="ABE63386.1"/>
    <property type="molecule type" value="Genomic_DNA"/>
</dbReference>
<dbReference type="PANTHER" id="PTHR39338">
    <property type="entry name" value="BLL5662 PROTEIN-RELATED"/>
    <property type="match status" value="1"/>
</dbReference>
<feature type="region of interest" description="Disordered" evidence="1">
    <location>
        <begin position="93"/>
        <end position="136"/>
    </location>
</feature>
<dbReference type="eggNOG" id="COG3552">
    <property type="taxonomic scope" value="Bacteria"/>
</dbReference>
<protein>
    <submittedName>
        <fullName evidence="3">VWA containing CoxE-like protein</fullName>
    </submittedName>
</protein>
<accession>Q1QK61</accession>
<dbReference type="HOGENOM" id="CLU_042261_0_1_5"/>
<dbReference type="CDD" id="cd00198">
    <property type="entry name" value="vWFA"/>
    <property type="match status" value="1"/>
</dbReference>
<dbReference type="KEGG" id="nha:Nham_2604"/>
<dbReference type="STRING" id="323097.Nham_2604"/>
<evidence type="ECO:0000259" key="2">
    <source>
        <dbReference type="SMART" id="SM00327"/>
    </source>
</evidence>
<dbReference type="Proteomes" id="UP000001953">
    <property type="component" value="Chromosome"/>
</dbReference>
<evidence type="ECO:0000313" key="3">
    <source>
        <dbReference type="EMBL" id="ABE63386.1"/>
    </source>
</evidence>
<dbReference type="PANTHER" id="PTHR39338:SF6">
    <property type="entry name" value="BLL5662 PROTEIN"/>
    <property type="match status" value="1"/>
</dbReference>
<sequence>MAINHLDPPTGRIADNVIGFARALRAAGLPVGPGAVIAALNALHLIDIGNRADVFTTLESIFVTRHDHGLIFAQAFDLFFRAAGQWKNVLDSVPLPDQAKKPPSPASRRVDEALSQPAITSESEASQEQETRLSVSDREVLQERDFAQMSAAEIAEVTQVIATMKLPQAELRTRRTRPDHRGLRLDLRRTLRGSLRTGGEIVDIHRLGLIDKPAPIVALLDISGSMSEYTRLFLHFLHAITDARKRVSVFLFGTRLTNVTRALRARDPDEALAACSSVVEDWAGGTRIATSLHNFNKLWGRRVLAQGAIVLLITDGLEHEADSKLTFEMDRLHRSCRRLIWLNPLLRYDGFEPKAQGIKMMLPHVDEFRPVHNLSSIKGLIAALSPALAPYRRDPSAPQLELSGRHARSR</sequence>
<dbReference type="SMART" id="SM00327">
    <property type="entry name" value="VWA"/>
    <property type="match status" value="1"/>
</dbReference>
<evidence type="ECO:0000313" key="4">
    <source>
        <dbReference type="Proteomes" id="UP000001953"/>
    </source>
</evidence>
<dbReference type="InterPro" id="IPR036465">
    <property type="entry name" value="vWFA_dom_sf"/>
</dbReference>
<name>Q1QK61_NITHX</name>
<dbReference type="Pfam" id="PF05762">
    <property type="entry name" value="VWA_CoxE"/>
    <property type="match status" value="1"/>
</dbReference>
<feature type="domain" description="VWFA" evidence="2">
    <location>
        <begin position="213"/>
        <end position="376"/>
    </location>
</feature>
<dbReference type="RefSeq" id="WP_011511052.1">
    <property type="nucleotide sequence ID" value="NC_007964.1"/>
</dbReference>
<dbReference type="InterPro" id="IPR002035">
    <property type="entry name" value="VWF_A"/>
</dbReference>
<reference evidence="3 4" key="1">
    <citation type="submission" date="2006-03" db="EMBL/GenBank/DDBJ databases">
        <title>Complete sequence of chromosome of Nitrobacter hamburgensis X14.</title>
        <authorList>
            <consortium name="US DOE Joint Genome Institute"/>
            <person name="Copeland A."/>
            <person name="Lucas S."/>
            <person name="Lapidus A."/>
            <person name="Barry K."/>
            <person name="Detter J.C."/>
            <person name="Glavina del Rio T."/>
            <person name="Hammon N."/>
            <person name="Israni S."/>
            <person name="Dalin E."/>
            <person name="Tice H."/>
            <person name="Pitluck S."/>
            <person name="Chain P."/>
            <person name="Malfatti S."/>
            <person name="Shin M."/>
            <person name="Vergez L."/>
            <person name="Schmutz J."/>
            <person name="Larimer F."/>
            <person name="Land M."/>
            <person name="Hauser L."/>
            <person name="Kyrpides N."/>
            <person name="Ivanova N."/>
            <person name="Ward B."/>
            <person name="Arp D."/>
            <person name="Klotz M."/>
            <person name="Stein L."/>
            <person name="O'Mullan G."/>
            <person name="Starkenburg S."/>
            <person name="Sayavedra L."/>
            <person name="Poret-Peterson A.T."/>
            <person name="Gentry M.E."/>
            <person name="Bruce D."/>
            <person name="Richardson P."/>
        </authorList>
    </citation>
    <scope>NUCLEOTIDE SEQUENCE [LARGE SCALE GENOMIC DNA]</scope>
    <source>
        <strain evidence="4">DSM 10229 / NCIMB 13809 / X14</strain>
    </source>
</reference>
<dbReference type="OrthoDB" id="9790469at2"/>
<dbReference type="SUPFAM" id="SSF53300">
    <property type="entry name" value="vWA-like"/>
    <property type="match status" value="1"/>
</dbReference>